<comment type="caution">
    <text evidence="1">The sequence shown here is derived from an EMBL/GenBank/DDBJ whole genome shotgun (WGS) entry which is preliminary data.</text>
</comment>
<dbReference type="Proteomes" id="UP000738402">
    <property type="component" value="Unassembled WGS sequence"/>
</dbReference>
<protein>
    <submittedName>
        <fullName evidence="1">Uncharacterized protein</fullName>
    </submittedName>
</protein>
<evidence type="ECO:0000313" key="4">
    <source>
        <dbReference type="Proteomes" id="UP000738402"/>
    </source>
</evidence>
<dbReference type="EMBL" id="JAHLUH010000004">
    <property type="protein sequence ID" value="KAG7728630.1"/>
    <property type="molecule type" value="Genomic_DNA"/>
</dbReference>
<dbReference type="AlphaFoldDB" id="A0AAN6D718"/>
<keyword evidence="3" id="KW-1185">Reference proteome</keyword>
<gene>
    <name evidence="1" type="ORF">KL933_001863</name>
    <name evidence="2" type="ORF">KL946_001043</name>
</gene>
<reference evidence="1 3" key="1">
    <citation type="journal article" date="2021" name="G3 (Bethesda)">
        <title>Genomic diversity, chromosomal rearrangements, and interspecies hybridization in the ogataea polymorpha species complex.</title>
        <authorList>
            <person name="Hanson S.J."/>
            <person name="Cinneide E.O."/>
            <person name="Salzberg L.I."/>
            <person name="Wolfe K.H."/>
            <person name="McGowan J."/>
            <person name="Fitzpatrick D.A."/>
            <person name="Matlin K."/>
        </authorList>
    </citation>
    <scope>NUCLEOTIDE SEQUENCE</scope>
    <source>
        <strain evidence="2">81-436-3</strain>
        <strain evidence="1">83-405-1</strain>
    </source>
</reference>
<evidence type="ECO:0000313" key="3">
    <source>
        <dbReference type="Proteomes" id="UP000697297"/>
    </source>
</evidence>
<name>A0AAN6D718_9ASCO</name>
<proteinExistence type="predicted"/>
<sequence>MEWCREASAGREHAHCTDDGAEGVDVVEAKADSVDDSAAVGGRGCVYFAVAIVEAGFENYLGIEDLGLRYYVGVQLSGPPQQSLFVGVARKRIGVIVLVGPREDHDMGILDKWGQSGVLVLRRFVYICRAELLRTVQ</sequence>
<accession>A0AAN6D718</accession>
<evidence type="ECO:0000313" key="1">
    <source>
        <dbReference type="EMBL" id="KAG7728630.1"/>
    </source>
</evidence>
<dbReference type="Proteomes" id="UP000697297">
    <property type="component" value="Unassembled WGS sequence"/>
</dbReference>
<organism evidence="1 4">
    <name type="scientific">Ogataea haglerorum</name>
    <dbReference type="NCBI Taxonomy" id="1937702"/>
    <lineage>
        <taxon>Eukaryota</taxon>
        <taxon>Fungi</taxon>
        <taxon>Dikarya</taxon>
        <taxon>Ascomycota</taxon>
        <taxon>Saccharomycotina</taxon>
        <taxon>Pichiomycetes</taxon>
        <taxon>Pichiales</taxon>
        <taxon>Pichiaceae</taxon>
        <taxon>Ogataea</taxon>
    </lineage>
</organism>
<evidence type="ECO:0000313" key="2">
    <source>
        <dbReference type="EMBL" id="KAG7768225.1"/>
    </source>
</evidence>
<dbReference type="EMBL" id="JAHLUN010000002">
    <property type="protein sequence ID" value="KAG7768225.1"/>
    <property type="molecule type" value="Genomic_DNA"/>
</dbReference>